<feature type="transmembrane region" description="Helical" evidence="1">
    <location>
        <begin position="586"/>
        <end position="607"/>
    </location>
</feature>
<reference evidence="3 5" key="1">
    <citation type="journal article" date="2019" name="Nat. Med.">
        <title>A library of human gut bacterial isolates paired with longitudinal multiomics data enables mechanistic microbiome research.</title>
        <authorList>
            <person name="Poyet M."/>
            <person name="Groussin M."/>
            <person name="Gibbons S.M."/>
            <person name="Avila-Pacheco J."/>
            <person name="Jiang X."/>
            <person name="Kearney S.M."/>
            <person name="Perrotta A.R."/>
            <person name="Berdy B."/>
            <person name="Zhao S."/>
            <person name="Lieberman T.D."/>
            <person name="Swanson P.K."/>
            <person name="Smith M."/>
            <person name="Roesemann S."/>
            <person name="Alexander J.E."/>
            <person name="Rich S.A."/>
            <person name="Livny J."/>
            <person name="Vlamakis H."/>
            <person name="Clish C."/>
            <person name="Bullock K."/>
            <person name="Deik A."/>
            <person name="Scott J."/>
            <person name="Pierce K.A."/>
            <person name="Xavier R.J."/>
            <person name="Alm E.J."/>
        </authorList>
    </citation>
    <scope>NUCLEOTIDE SEQUENCE [LARGE SCALE GENOMIC DNA]</scope>
    <source>
        <strain evidence="3 5">BIOML-A2</strain>
    </source>
</reference>
<gene>
    <name evidence="4" type="ORF">BDLFYP24_00387</name>
    <name evidence="3" type="ORF">GBB04_09830</name>
</gene>
<name>A0A6N2UMA7_9BIFI</name>
<evidence type="ECO:0000256" key="1">
    <source>
        <dbReference type="SAM" id="Phobius"/>
    </source>
</evidence>
<organism evidence="4">
    <name type="scientific">Bifidobacterium dentium</name>
    <dbReference type="NCBI Taxonomy" id="1689"/>
    <lineage>
        <taxon>Bacteria</taxon>
        <taxon>Bacillati</taxon>
        <taxon>Actinomycetota</taxon>
        <taxon>Actinomycetes</taxon>
        <taxon>Bifidobacteriales</taxon>
        <taxon>Bifidobacteriaceae</taxon>
        <taxon>Bifidobacterium</taxon>
    </lineage>
</organism>
<evidence type="ECO:0000313" key="5">
    <source>
        <dbReference type="Proteomes" id="UP000429211"/>
    </source>
</evidence>
<dbReference type="EMBL" id="WDPD01000014">
    <property type="protein sequence ID" value="KAB7459515.1"/>
    <property type="molecule type" value="Genomic_DNA"/>
</dbReference>
<feature type="signal peptide" evidence="2">
    <location>
        <begin position="1"/>
        <end position="32"/>
    </location>
</feature>
<evidence type="ECO:0000313" key="4">
    <source>
        <dbReference type="EMBL" id="VYT17441.1"/>
    </source>
</evidence>
<keyword evidence="1" id="KW-0812">Transmembrane</keyword>
<dbReference type="AlphaFoldDB" id="A0A6N2UMA7"/>
<evidence type="ECO:0000256" key="2">
    <source>
        <dbReference type="SAM" id="SignalP"/>
    </source>
</evidence>
<sequence length="610" mass="66584">MNAMKQRSLAILVSMVLALIMVVAAGCPTAQAAQLEKARAGTYYPYTLDGREYTIGVSARGTQGHNYYCRQIAMETDYITTDSVVMASDDTSRRLAWLINGNRLKTDALLHAAIGVLVHRAYDDQTVWSRHETYLFGIYAGLEQKVNELWKEAADNVCDSMVVTRENTKGLSEGDVNIMARNANGDSLAGIRFTAVISGPAVFDNDKAKVTGVTAKEAQRLHWKATGSGGVNVQVTYKRLALEQATTAQQMVTFDDQTQYSADLLTFDVVMPTHPRISTTVASKQVDAGQEVRDTVRLDMPEGQTWPEGAAYQATGWYFDGLEGERLGQRIVPDDGEDAQTFIARLAVAGYTPSAYGSITLNAQQPQREALAVTQPSGSTAYAARGDGGFGTWVWAIERDLQTDAVKRTLEGDVVSAFLDAEETNVNRARLEVRSKADRQTATIGQEISDSITVSGFPDDHGTFSGNEDYGFGADTPYAQVSVWWAADDCEPDTHEEPEEDDNHRLIGTWDYPAVSGTFRVGDGEKDAHGNPVHISAQQSGWYVFVWKYEGDSRVGAAVSSYADELERVRVVAADEMQMPKTGSSFMLALGIVIAALATGAFMLFAVQRR</sequence>
<protein>
    <submittedName>
        <fullName evidence="3">Peptidase</fullName>
    </submittedName>
</protein>
<keyword evidence="1" id="KW-1133">Transmembrane helix</keyword>
<keyword evidence="2" id="KW-0732">Signal</keyword>
<dbReference type="Proteomes" id="UP000429211">
    <property type="component" value="Unassembled WGS sequence"/>
</dbReference>
<reference evidence="4" key="2">
    <citation type="submission" date="2019-11" db="EMBL/GenBank/DDBJ databases">
        <authorList>
            <person name="Feng L."/>
        </authorList>
    </citation>
    <scope>NUCLEOTIDE SEQUENCE</scope>
    <source>
        <strain evidence="4">BdentiumLFYP24</strain>
    </source>
</reference>
<feature type="chain" id="PRO_5036184573" evidence="2">
    <location>
        <begin position="33"/>
        <end position="610"/>
    </location>
</feature>
<keyword evidence="1" id="KW-0472">Membrane</keyword>
<dbReference type="PROSITE" id="PS51257">
    <property type="entry name" value="PROKAR_LIPOPROTEIN"/>
    <property type="match status" value="1"/>
</dbReference>
<evidence type="ECO:0000313" key="3">
    <source>
        <dbReference type="EMBL" id="KAB7459515.1"/>
    </source>
</evidence>
<proteinExistence type="predicted"/>
<accession>A0A6N2UMA7</accession>
<dbReference type="RefSeq" id="WP_129880194.1">
    <property type="nucleotide sequence ID" value="NZ_CACRSP010000014.1"/>
</dbReference>
<dbReference type="EMBL" id="CACRSP010000014">
    <property type="protein sequence ID" value="VYT17441.1"/>
    <property type="molecule type" value="Genomic_DNA"/>
</dbReference>